<evidence type="ECO:0000313" key="3">
    <source>
        <dbReference type="Proteomes" id="UP001470230"/>
    </source>
</evidence>
<reference evidence="2 3" key="1">
    <citation type="submission" date="2024-04" db="EMBL/GenBank/DDBJ databases">
        <title>Tritrichomonas musculus Genome.</title>
        <authorList>
            <person name="Alves-Ferreira E."/>
            <person name="Grigg M."/>
            <person name="Lorenzi H."/>
            <person name="Galac M."/>
        </authorList>
    </citation>
    <scope>NUCLEOTIDE SEQUENCE [LARGE SCALE GENOMIC DNA]</scope>
    <source>
        <strain evidence="2 3">EAF2021</strain>
    </source>
</reference>
<comment type="caution">
    <text evidence="2">The sequence shown here is derived from an EMBL/GenBank/DDBJ whole genome shotgun (WGS) entry which is preliminary data.</text>
</comment>
<name>A0ABR2H8Y7_9EUKA</name>
<dbReference type="Pfam" id="PF09174">
    <property type="entry name" value="Maf1"/>
    <property type="match status" value="1"/>
</dbReference>
<keyword evidence="3" id="KW-1185">Reference proteome</keyword>
<dbReference type="PANTHER" id="PTHR22504">
    <property type="entry name" value="REPRESSOR OF RNA POLYMERASE III TRANSCRIPTION MAF1"/>
    <property type="match status" value="1"/>
</dbReference>
<evidence type="ECO:0000256" key="1">
    <source>
        <dbReference type="SAM" id="MobiDB-lite"/>
    </source>
</evidence>
<dbReference type="EMBL" id="JAPFFF010000037">
    <property type="protein sequence ID" value="KAK8842680.1"/>
    <property type="molecule type" value="Genomic_DNA"/>
</dbReference>
<organism evidence="2 3">
    <name type="scientific">Tritrichomonas musculus</name>
    <dbReference type="NCBI Taxonomy" id="1915356"/>
    <lineage>
        <taxon>Eukaryota</taxon>
        <taxon>Metamonada</taxon>
        <taxon>Parabasalia</taxon>
        <taxon>Tritrichomonadida</taxon>
        <taxon>Tritrichomonadidae</taxon>
        <taxon>Tritrichomonas</taxon>
    </lineage>
</organism>
<protein>
    <submittedName>
        <fullName evidence="2">RNA polymerase III-inhibiting protein maf1</fullName>
    </submittedName>
</protein>
<feature type="region of interest" description="Disordered" evidence="1">
    <location>
        <begin position="192"/>
        <end position="214"/>
    </location>
</feature>
<accession>A0ABR2H8Y7</accession>
<dbReference type="InterPro" id="IPR038564">
    <property type="entry name" value="Maf1_sf"/>
</dbReference>
<dbReference type="Gene3D" id="3.40.1000.50">
    <property type="entry name" value="Repressor of RNA polymerase III transcription Maf1"/>
    <property type="match status" value="1"/>
</dbReference>
<proteinExistence type="predicted"/>
<sequence length="214" mass="24260">MTFIPNQALLKINQELLSLSVSFPNVHGKIECFHISKNSHQKYNIPNSYQPMSILSTSPVISAFDQSTCLHATPQHYASLMSAFSTAFPDFDFSTVAPWNFKLVNSPEQAQNNINWNFRTALSDCDQLTSHLWSVLEKEISPASCYIYTYESDRPDAFTEMGTVFNLCYFFLNEKMSKIVLVHLREGAHEFGSGSDDDADSFNDEMDGDQYGYL</sequence>
<dbReference type="InterPro" id="IPR015257">
    <property type="entry name" value="Maf1"/>
</dbReference>
<dbReference type="PANTHER" id="PTHR22504:SF0">
    <property type="entry name" value="REPRESSOR OF RNA POLYMERASE III TRANSCRIPTION MAF1 HOMOLOG"/>
    <property type="match status" value="1"/>
</dbReference>
<gene>
    <name evidence="2" type="ORF">M9Y10_025540</name>
</gene>
<dbReference type="Proteomes" id="UP001470230">
    <property type="component" value="Unassembled WGS sequence"/>
</dbReference>
<feature type="compositionally biased region" description="Acidic residues" evidence="1">
    <location>
        <begin position="195"/>
        <end position="208"/>
    </location>
</feature>
<evidence type="ECO:0000313" key="2">
    <source>
        <dbReference type="EMBL" id="KAK8842680.1"/>
    </source>
</evidence>